<feature type="domain" description="G-protein coupled receptors family 2 profile 2" evidence="13">
    <location>
        <begin position="188"/>
        <end position="450"/>
    </location>
</feature>
<feature type="transmembrane region" description="Helical" evidence="11">
    <location>
        <begin position="191"/>
        <end position="212"/>
    </location>
</feature>
<evidence type="ECO:0000256" key="8">
    <source>
        <dbReference type="ARBA" id="ARBA00023136"/>
    </source>
</evidence>
<dbReference type="SUPFAM" id="SSF63877">
    <property type="entry name" value="Methuselah ectodomain"/>
    <property type="match status" value="1"/>
</dbReference>
<dbReference type="OrthoDB" id="6134459at2759"/>
<evidence type="ECO:0000256" key="6">
    <source>
        <dbReference type="ARBA" id="ARBA00022989"/>
    </source>
</evidence>
<feature type="transmembrane region" description="Helical" evidence="11">
    <location>
        <begin position="302"/>
        <end position="321"/>
    </location>
</feature>
<dbReference type="InterPro" id="IPR023311">
    <property type="entry name" value="Methusela_ecto_dom_2"/>
</dbReference>
<dbReference type="InterPro" id="IPR017981">
    <property type="entry name" value="GPCR_2-like_7TM"/>
</dbReference>
<dbReference type="Gene3D" id="2.170.180.11">
    <property type="entry name" value="Methuselah ectodomain, domain 2"/>
    <property type="match status" value="1"/>
</dbReference>
<keyword evidence="15" id="KW-1185">Reference proteome</keyword>
<keyword evidence="9" id="KW-0675">Receptor</keyword>
<dbReference type="GO" id="GO:0008528">
    <property type="term" value="F:G protein-coupled peptide receptor activity"/>
    <property type="evidence" value="ECO:0007669"/>
    <property type="project" value="TreeGrafter"/>
</dbReference>
<dbReference type="InterPro" id="IPR036272">
    <property type="entry name" value="Methuselah_N_sf"/>
</dbReference>
<name>A0A9N9RXJ5_9DIPT</name>
<dbReference type="Gene3D" id="2.30.160.11">
    <property type="match status" value="1"/>
</dbReference>
<dbReference type="PROSITE" id="PS50261">
    <property type="entry name" value="G_PROTEIN_RECEP_F2_4"/>
    <property type="match status" value="1"/>
</dbReference>
<evidence type="ECO:0000256" key="10">
    <source>
        <dbReference type="ARBA" id="ARBA00023224"/>
    </source>
</evidence>
<dbReference type="PANTHER" id="PTHR47154">
    <property type="entry name" value="G-PROTEIN COUPLED RECEPTOR MTH-RELATED"/>
    <property type="match status" value="1"/>
</dbReference>
<dbReference type="EMBL" id="OU895878">
    <property type="protein sequence ID" value="CAG9805772.1"/>
    <property type="molecule type" value="Genomic_DNA"/>
</dbReference>
<evidence type="ECO:0000256" key="7">
    <source>
        <dbReference type="ARBA" id="ARBA00023040"/>
    </source>
</evidence>
<keyword evidence="5 12" id="KW-0732">Signal</keyword>
<dbReference type="GO" id="GO:0007166">
    <property type="term" value="P:cell surface receptor signaling pathway"/>
    <property type="evidence" value="ECO:0007669"/>
    <property type="project" value="InterPro"/>
</dbReference>
<dbReference type="InterPro" id="IPR044860">
    <property type="entry name" value="Methusela_ecto_dom_1"/>
</dbReference>
<dbReference type="PANTHER" id="PTHR47154:SF2">
    <property type="entry name" value="G-PROTEIN COUPLED RECEPTOR MTH-RELATED"/>
    <property type="match status" value="1"/>
</dbReference>
<gene>
    <name evidence="14" type="ORF">CHIRRI_LOCUS8640</name>
</gene>
<keyword evidence="3" id="KW-1003">Cell membrane</keyword>
<feature type="signal peptide" evidence="12">
    <location>
        <begin position="1"/>
        <end position="19"/>
    </location>
</feature>
<keyword evidence="4 11" id="KW-0812">Transmembrane</keyword>
<keyword evidence="6 11" id="KW-1133">Transmembrane helix</keyword>
<feature type="transmembrane region" description="Helical" evidence="11">
    <location>
        <begin position="224"/>
        <end position="241"/>
    </location>
</feature>
<dbReference type="Proteomes" id="UP001153620">
    <property type="component" value="Chromosome 2"/>
</dbReference>
<feature type="transmembrane region" description="Helical" evidence="11">
    <location>
        <begin position="398"/>
        <end position="421"/>
    </location>
</feature>
<evidence type="ECO:0000313" key="14">
    <source>
        <dbReference type="EMBL" id="CAG9805772.1"/>
    </source>
</evidence>
<evidence type="ECO:0000256" key="5">
    <source>
        <dbReference type="ARBA" id="ARBA00022729"/>
    </source>
</evidence>
<dbReference type="AlphaFoldDB" id="A0A9N9RXJ5"/>
<dbReference type="InterPro" id="IPR010596">
    <property type="entry name" value="Methuselah_N_dom"/>
</dbReference>
<evidence type="ECO:0000256" key="12">
    <source>
        <dbReference type="SAM" id="SignalP"/>
    </source>
</evidence>
<feature type="transmembrane region" description="Helical" evidence="11">
    <location>
        <begin position="351"/>
        <end position="369"/>
    </location>
</feature>
<evidence type="ECO:0000256" key="1">
    <source>
        <dbReference type="ARBA" id="ARBA00004651"/>
    </source>
</evidence>
<dbReference type="Pfam" id="PF06652">
    <property type="entry name" value="Methuselah_N"/>
    <property type="match status" value="1"/>
</dbReference>
<proteinExistence type="inferred from homology"/>
<evidence type="ECO:0000256" key="3">
    <source>
        <dbReference type="ARBA" id="ARBA00022475"/>
    </source>
</evidence>
<keyword evidence="10" id="KW-0807">Transducer</keyword>
<feature type="transmembrane region" description="Helical" evidence="11">
    <location>
        <begin position="427"/>
        <end position="448"/>
    </location>
</feature>
<keyword evidence="7" id="KW-0297">G-protein coupled receptor</keyword>
<evidence type="ECO:0000256" key="4">
    <source>
        <dbReference type="ARBA" id="ARBA00022692"/>
    </source>
</evidence>
<comment type="subcellular location">
    <subcellularLocation>
        <location evidence="1">Cell membrane</location>
        <topology evidence="1">Multi-pass membrane protein</topology>
    </subcellularLocation>
</comment>
<evidence type="ECO:0000256" key="11">
    <source>
        <dbReference type="SAM" id="Phobius"/>
    </source>
</evidence>
<dbReference type="CDD" id="cd15039">
    <property type="entry name" value="7tmB3_Methuselah-like"/>
    <property type="match status" value="1"/>
</dbReference>
<dbReference type="Gene3D" id="1.20.1070.10">
    <property type="entry name" value="Rhodopsin 7-helix transmembrane proteins"/>
    <property type="match status" value="1"/>
</dbReference>
<feature type="transmembrane region" description="Helical" evidence="11">
    <location>
        <begin position="261"/>
        <end position="281"/>
    </location>
</feature>
<feature type="chain" id="PRO_5040173225" description="G-protein coupled receptors family 2 profile 2 domain-containing protein" evidence="12">
    <location>
        <begin position="20"/>
        <end position="489"/>
    </location>
</feature>
<sequence>MEWTFLIVVFIFINRSADASLSCKFIDTVNITDGFKDSNQNFIYNDEVYPLGTYQEFDYIENHVQVKTSVNPHIRGCVCKLKPCIRFCCHKNSKDCIPSNKLTVDNENEESEVININENKYGILIGRPCEKIYHLTPDDYDDDRWNFLSNGSIFANGAVHDTDDYCLSFNNDTQVVANLCFHQVDDTRFEVYPIGMLISIPFLIITFLVYALIPELRNLHGKCLMCYTLSLTVLYATLSIIQMDKTHLILQTLPCIASGYLLYLSILLTFFWMNAMCYDIWKISSHGISNRSRKEEQNLFSYYCLYAFTTPVLITFAVFMIDHLEIFATDYLPYFGIQRCYITASNKAEAIYVYTLISLIIVANIIFFFDTARRIWKAQSLTNDENIQQRRGVLRNRFYIYLRLFILMGIMWCMESISWMYEGSSEVFYATDIFNCLQGVMIFIVCVCEKRTRNLILKRWCPILADDEEVPHTVDFGIRNEEIKAPRTE</sequence>
<accession>A0A9N9RXJ5</accession>
<protein>
    <recommendedName>
        <fullName evidence="13">G-protein coupled receptors family 2 profile 2 domain-containing protein</fullName>
    </recommendedName>
</protein>
<dbReference type="GO" id="GO:0005886">
    <property type="term" value="C:plasma membrane"/>
    <property type="evidence" value="ECO:0007669"/>
    <property type="project" value="UniProtKB-SubCell"/>
</dbReference>
<evidence type="ECO:0000256" key="9">
    <source>
        <dbReference type="ARBA" id="ARBA00023170"/>
    </source>
</evidence>
<evidence type="ECO:0000259" key="13">
    <source>
        <dbReference type="PROSITE" id="PS50261"/>
    </source>
</evidence>
<dbReference type="InterPro" id="IPR051384">
    <property type="entry name" value="Mth_GPCR"/>
</dbReference>
<organism evidence="14 15">
    <name type="scientific">Chironomus riparius</name>
    <dbReference type="NCBI Taxonomy" id="315576"/>
    <lineage>
        <taxon>Eukaryota</taxon>
        <taxon>Metazoa</taxon>
        <taxon>Ecdysozoa</taxon>
        <taxon>Arthropoda</taxon>
        <taxon>Hexapoda</taxon>
        <taxon>Insecta</taxon>
        <taxon>Pterygota</taxon>
        <taxon>Neoptera</taxon>
        <taxon>Endopterygota</taxon>
        <taxon>Diptera</taxon>
        <taxon>Nematocera</taxon>
        <taxon>Chironomoidea</taxon>
        <taxon>Chironomidae</taxon>
        <taxon>Chironominae</taxon>
        <taxon>Chironomus</taxon>
    </lineage>
</organism>
<evidence type="ECO:0000256" key="2">
    <source>
        <dbReference type="ARBA" id="ARBA00008979"/>
    </source>
</evidence>
<evidence type="ECO:0000313" key="15">
    <source>
        <dbReference type="Proteomes" id="UP001153620"/>
    </source>
</evidence>
<comment type="similarity">
    <text evidence="2">Belongs to the G-protein coupled receptor 2 family. Mth subfamily.</text>
</comment>
<reference evidence="14" key="1">
    <citation type="submission" date="2022-01" db="EMBL/GenBank/DDBJ databases">
        <authorList>
            <person name="King R."/>
        </authorList>
    </citation>
    <scope>NUCLEOTIDE SEQUENCE</scope>
</reference>
<reference evidence="14" key="2">
    <citation type="submission" date="2022-10" db="EMBL/GenBank/DDBJ databases">
        <authorList>
            <consortium name="ENA_rothamsted_submissions"/>
            <consortium name="culmorum"/>
            <person name="King R."/>
        </authorList>
    </citation>
    <scope>NUCLEOTIDE SEQUENCE</scope>
</reference>
<keyword evidence="8 11" id="KW-0472">Membrane</keyword>